<evidence type="ECO:0000256" key="6">
    <source>
        <dbReference type="SAM" id="Coils"/>
    </source>
</evidence>
<keyword evidence="2" id="KW-0805">Transcription regulation</keyword>
<feature type="compositionally biased region" description="Polar residues" evidence="7">
    <location>
        <begin position="1129"/>
        <end position="1143"/>
    </location>
</feature>
<feature type="region of interest" description="Disordered" evidence="7">
    <location>
        <begin position="1"/>
        <end position="34"/>
    </location>
</feature>
<name>A0ABQ7KHD1_9FUNG</name>
<dbReference type="PANTHER" id="PTHR47171">
    <property type="entry name" value="FARA-RELATED"/>
    <property type="match status" value="1"/>
</dbReference>
<feature type="region of interest" description="Disordered" evidence="7">
    <location>
        <begin position="137"/>
        <end position="171"/>
    </location>
</feature>
<comment type="caution">
    <text evidence="9">The sequence shown here is derived from an EMBL/GenBank/DDBJ whole genome shotgun (WGS) entry which is preliminary data.</text>
</comment>
<dbReference type="PANTHER" id="PTHR47171:SF3">
    <property type="entry name" value="FARA-RELATED"/>
    <property type="match status" value="1"/>
</dbReference>
<evidence type="ECO:0000256" key="5">
    <source>
        <dbReference type="ARBA" id="ARBA00023242"/>
    </source>
</evidence>
<feature type="region of interest" description="Disordered" evidence="7">
    <location>
        <begin position="974"/>
        <end position="1003"/>
    </location>
</feature>
<evidence type="ECO:0000256" key="3">
    <source>
        <dbReference type="ARBA" id="ARBA00023125"/>
    </source>
</evidence>
<feature type="compositionally biased region" description="Low complexity" evidence="7">
    <location>
        <begin position="1062"/>
        <end position="1077"/>
    </location>
</feature>
<feature type="compositionally biased region" description="Polar residues" evidence="7">
    <location>
        <begin position="160"/>
        <end position="171"/>
    </location>
</feature>
<keyword evidence="10" id="KW-1185">Reference proteome</keyword>
<feature type="region of interest" description="Disordered" evidence="7">
    <location>
        <begin position="1025"/>
        <end position="1078"/>
    </location>
</feature>
<protein>
    <recommendedName>
        <fullName evidence="8">Xylanolytic transcriptional activator regulatory domain-containing protein</fullName>
    </recommendedName>
</protein>
<feature type="compositionally biased region" description="Polar residues" evidence="7">
    <location>
        <begin position="993"/>
        <end position="1003"/>
    </location>
</feature>
<evidence type="ECO:0000256" key="7">
    <source>
        <dbReference type="SAM" id="MobiDB-lite"/>
    </source>
</evidence>
<dbReference type="InterPro" id="IPR007219">
    <property type="entry name" value="XnlR_reg_dom"/>
</dbReference>
<gene>
    <name evidence="9" type="ORF">BGZ96_004215</name>
</gene>
<keyword evidence="3" id="KW-0238">DNA-binding</keyword>
<reference evidence="9 10" key="1">
    <citation type="journal article" date="2020" name="Fungal Divers.">
        <title>Resolving the Mortierellaceae phylogeny through synthesis of multi-gene phylogenetics and phylogenomics.</title>
        <authorList>
            <person name="Vandepol N."/>
            <person name="Liber J."/>
            <person name="Desiro A."/>
            <person name="Na H."/>
            <person name="Kennedy M."/>
            <person name="Barry K."/>
            <person name="Grigoriev I.V."/>
            <person name="Miller A.N."/>
            <person name="O'Donnell K."/>
            <person name="Stajich J.E."/>
            <person name="Bonito G."/>
        </authorList>
    </citation>
    <scope>NUCLEOTIDE SEQUENCE [LARGE SCALE GENOMIC DNA]</scope>
    <source>
        <strain evidence="9 10">AD045</strain>
    </source>
</reference>
<feature type="compositionally biased region" description="Basic residues" evidence="7">
    <location>
        <begin position="18"/>
        <end position="27"/>
    </location>
</feature>
<feature type="region of interest" description="Disordered" evidence="7">
    <location>
        <begin position="802"/>
        <end position="833"/>
    </location>
</feature>
<organism evidence="9 10">
    <name type="scientific">Linnemannia gamsii</name>
    <dbReference type="NCBI Taxonomy" id="64522"/>
    <lineage>
        <taxon>Eukaryota</taxon>
        <taxon>Fungi</taxon>
        <taxon>Fungi incertae sedis</taxon>
        <taxon>Mucoromycota</taxon>
        <taxon>Mortierellomycotina</taxon>
        <taxon>Mortierellomycetes</taxon>
        <taxon>Mortierellales</taxon>
        <taxon>Mortierellaceae</taxon>
        <taxon>Linnemannia</taxon>
    </lineage>
</organism>
<evidence type="ECO:0000256" key="4">
    <source>
        <dbReference type="ARBA" id="ARBA00023163"/>
    </source>
</evidence>
<feature type="compositionally biased region" description="Polar residues" evidence="7">
    <location>
        <begin position="1025"/>
        <end position="1039"/>
    </location>
</feature>
<feature type="compositionally biased region" description="Low complexity" evidence="7">
    <location>
        <begin position="1040"/>
        <end position="1051"/>
    </location>
</feature>
<dbReference type="CDD" id="cd12148">
    <property type="entry name" value="fungal_TF_MHR"/>
    <property type="match status" value="1"/>
</dbReference>
<keyword evidence="1" id="KW-0862">Zinc</keyword>
<evidence type="ECO:0000313" key="10">
    <source>
        <dbReference type="Proteomes" id="UP001194696"/>
    </source>
</evidence>
<feature type="compositionally biased region" description="Low complexity" evidence="7">
    <location>
        <begin position="813"/>
        <end position="833"/>
    </location>
</feature>
<keyword evidence="6" id="KW-0175">Coiled coil</keyword>
<dbReference type="SMART" id="SM00906">
    <property type="entry name" value="Fungal_trans"/>
    <property type="match status" value="1"/>
</dbReference>
<dbReference type="InterPro" id="IPR052073">
    <property type="entry name" value="Amide_Lactam_Regulators"/>
</dbReference>
<proteinExistence type="predicted"/>
<evidence type="ECO:0000259" key="8">
    <source>
        <dbReference type="SMART" id="SM00906"/>
    </source>
</evidence>
<keyword evidence="5" id="KW-0539">Nucleus</keyword>
<sequence length="1152" mass="127349">MTESSDEPFPQNQEGAKRFKGGQKRKQPGSTAFSAASTVVAVPPFVAAPQPHISLLNTGNQINNNHNNSSTQPNASITRSTAGPVYKQPMSIQHQQLPAQFLHLDQSMLGGSSGAASNTYVGQQQQQSYQQPLYPQQQQDGRYHPGLVGAPVTANGGANGTYSSESPRSPQILANNYGTDGLAAPVAAASASTAASRVTTQEEMEALTTLLSETTLSGLASFGTDGGVPVERDLDEEDLWGPQVRSSNNADDEVVPLDMQILPDPATRKHLVELYYKNHYLLLPMVQREVLRVCEENIHIPHCLLLCNAVYYCGSMFSSNTIPLRKDSGDEGTVGEDFFLRGQALLEKKYLTTHLCTVQALLLFAIGHKSPAQRSGFISQAITMALDMGLHTKLDDTVHRFVRAYRSRVFWCAFIFDSTSSAIGGKPTLINDEEITVDVFEAGDLGPEGETYSDQYMIHCVHGWAICRRIRKNSKLVTRRPPPSQEVLLDNLDRLDKALVEWQEHLPVAFDFLPSKGSITSDIKTLAAGAQLLCYALIILLHHPYLPNPKSPEAFQPPQEGGPPDSQGYCTQAAKEITRIAGILLAEAPRAFEQNTPARYGLNFAIRIHLRNSKCTVDTTLAKESRRDLQKSMDYVEQVENLQFFRIHRSKKSEVADLLASCRAALAQQRTSLDLAKEAAATKHRQMLQAKLLAKEQLRQQQLQQQQQQQQQQFQQQPQTQQQAQMQQLQQMQHQQHQQQQHMLLQQQQQRMQQQMNQSSQMKQAYLQQQQQHLLRQQQHQQQLQQQQQFQQQQQYQQQQQQQRQQQHHLHQHQQQQQQQQSPQMQQAQQQHQQGVLPFQNSVLFQGQQPAYLQGSALMGSALMGPSFDSFGQQMTSSSDPQQQQALLSSALMSNGQQTPTLGSSNPQDLLMNNDFFHLPGEDLIDIQSMTFDSRQEALFSNAASSGYAAQGGSGSSTMTATSGLLDDVFLTSTPRGQNTLPSPAASLATAVSPPQNHRSVNDVSATFSPRSIAASSVSPMMQAMKSHNNMPQGSPNLSQQQHQQQYGYQHTNGVSGVTPEPSGASSTPSTVSSPGSQVLTEEAVLQSFTGQMIHDTYYMHVNLPAEHPRNDPTSFVYLPSELEYGDTTALSPAASGSATSSEIDGLSPRPF</sequence>
<feature type="region of interest" description="Disordered" evidence="7">
    <location>
        <begin position="1128"/>
        <end position="1152"/>
    </location>
</feature>
<evidence type="ECO:0000256" key="1">
    <source>
        <dbReference type="ARBA" id="ARBA00022833"/>
    </source>
</evidence>
<evidence type="ECO:0000256" key="2">
    <source>
        <dbReference type="ARBA" id="ARBA00023015"/>
    </source>
</evidence>
<feature type="coiled-coil region" evidence="6">
    <location>
        <begin position="745"/>
        <end position="787"/>
    </location>
</feature>
<dbReference type="Proteomes" id="UP001194696">
    <property type="component" value="Unassembled WGS sequence"/>
</dbReference>
<accession>A0ABQ7KHD1</accession>
<feature type="domain" description="Xylanolytic transcriptional activator regulatory" evidence="8">
    <location>
        <begin position="374"/>
        <end position="446"/>
    </location>
</feature>
<keyword evidence="4" id="KW-0804">Transcription</keyword>
<evidence type="ECO:0000313" key="9">
    <source>
        <dbReference type="EMBL" id="KAG0298908.1"/>
    </source>
</evidence>
<dbReference type="EMBL" id="JAAAIM010000002">
    <property type="protein sequence ID" value="KAG0298908.1"/>
    <property type="molecule type" value="Genomic_DNA"/>
</dbReference>
<dbReference type="Pfam" id="PF04082">
    <property type="entry name" value="Fungal_trans"/>
    <property type="match status" value="1"/>
</dbReference>